<dbReference type="GO" id="GO:0005975">
    <property type="term" value="P:carbohydrate metabolic process"/>
    <property type="evidence" value="ECO:0007669"/>
    <property type="project" value="InterPro"/>
</dbReference>
<feature type="domain" description="Alpha fucosidase A-like C-terminal" evidence="2">
    <location>
        <begin position="672"/>
        <end position="763"/>
    </location>
</feature>
<dbReference type="Pfam" id="PF22124">
    <property type="entry name" value="Glyco_hydro_95_cat"/>
    <property type="match status" value="1"/>
</dbReference>
<dbReference type="SUPFAM" id="SSF48208">
    <property type="entry name" value="Six-hairpin glycosidases"/>
    <property type="match status" value="1"/>
</dbReference>
<dbReference type="Gene3D" id="1.50.10.10">
    <property type="match status" value="1"/>
</dbReference>
<evidence type="ECO:0000259" key="2">
    <source>
        <dbReference type="Pfam" id="PF21307"/>
    </source>
</evidence>
<proteinExistence type="predicted"/>
<protein>
    <recommendedName>
        <fullName evidence="6">Glycosyl hydrolase family 95 N-terminal domain-containing protein</fullName>
    </recommendedName>
</protein>
<gene>
    <name evidence="4" type="ORF">OU798_03350</name>
</gene>
<organism evidence="4 5">
    <name type="scientific">Draconibacterium aestuarii</name>
    <dbReference type="NCBI Taxonomy" id="2998507"/>
    <lineage>
        <taxon>Bacteria</taxon>
        <taxon>Pseudomonadati</taxon>
        <taxon>Bacteroidota</taxon>
        <taxon>Bacteroidia</taxon>
        <taxon>Marinilabiliales</taxon>
        <taxon>Prolixibacteraceae</taxon>
        <taxon>Draconibacterium</taxon>
    </lineage>
</organism>
<dbReference type="InterPro" id="IPR008928">
    <property type="entry name" value="6-hairpin_glycosidase_sf"/>
</dbReference>
<dbReference type="Pfam" id="PF21307">
    <property type="entry name" value="Glyco_hydro_95_C"/>
    <property type="match status" value="1"/>
</dbReference>
<sequence length="770" mass="88475">MKKIAIPSQLIILLLLLVTSCNQKNSDEKSFPGEDLTFPALAQTWDEAMPLGNGMVGNLIWEKNGKLRFSLDRADLWDLRPMEGMDFDKWTFNSVYKHWKEDKYDVVQKEFDSAYSKVAAPSKIPGGALEFDIEKLGKIKEVRLGIETATCIVEWENGVKLTTFVHAEKPLGWYRFENLPEELDIELISPAYNRESEEGHTSQSRNDLNELGYEQGEISKGDHSYTYNQKGWGSFAYQIHTSWEEKGNELCGCWSVSSEFEDWDKMPEATEIVTKELDNGFYSSFDIHKNWWSDYWAQSAVQIPDSLLQKQYYLEMYKFGAAAREDAPPISLQAVWTADHGKLPPWKGDFHHDLNTQLSYWPSYSGNYLGLEEGFLNWLWKYRANFKKYTKAYFGVDGMNVPGVTTLEGEAMGGWIQYSYGQTVASWLGHHFYLHWKYTMNREFLETRAYPWMKDVAIFLDNVSVKTDEGKRKLLISSSPEIYNNSKKAWFAETTNFDLALIRWTYEKAAELARELNFEEDARKWEKILAEWPELAVDPETGLMFAPGFPYDESHRHFSHQMAYHPLGLLDFSKGDADKKVIQNTLDNLEKEGSSQWVGYSFSWQGNLYARAFEGDKAANTLRTFAECFCLKNSFHVNGDQCKAGHSNFTYRPFTLEGNFAFASAIQEMLMQSHSGVIKVFPAIPFEWKDCSFDQLRTYGAFLVSAEKKDGTVEQVKITSEKGQQCLLENPWPDKKVIVESNLSASKQMAGKMLKIDTKAGESLKFKPIN</sequence>
<dbReference type="PANTHER" id="PTHR31084:SF0">
    <property type="entry name" value="ALPHA-L-FUCOSIDASE 2"/>
    <property type="match status" value="1"/>
</dbReference>
<evidence type="ECO:0000313" key="5">
    <source>
        <dbReference type="Proteomes" id="UP001145087"/>
    </source>
</evidence>
<dbReference type="InterPro" id="IPR012341">
    <property type="entry name" value="6hp_glycosidase-like_sf"/>
</dbReference>
<name>A0A9X3FAK7_9BACT</name>
<feature type="chain" id="PRO_5040928188" description="Glycosyl hydrolase family 95 N-terminal domain-containing protein" evidence="1">
    <location>
        <begin position="24"/>
        <end position="770"/>
    </location>
</feature>
<dbReference type="GO" id="GO:0004560">
    <property type="term" value="F:alpha-L-fucosidase activity"/>
    <property type="evidence" value="ECO:0007669"/>
    <property type="project" value="TreeGrafter"/>
</dbReference>
<comment type="caution">
    <text evidence="4">The sequence shown here is derived from an EMBL/GenBank/DDBJ whole genome shotgun (WGS) entry which is preliminary data.</text>
</comment>
<dbReference type="EMBL" id="JAPOHD010000007">
    <property type="protein sequence ID" value="MCY1719360.1"/>
    <property type="molecule type" value="Genomic_DNA"/>
</dbReference>
<dbReference type="InterPro" id="IPR049053">
    <property type="entry name" value="AFCA-like_C"/>
</dbReference>
<dbReference type="RefSeq" id="WP_343331698.1">
    <property type="nucleotide sequence ID" value="NZ_JAPOHD010000007.1"/>
</dbReference>
<dbReference type="PROSITE" id="PS51257">
    <property type="entry name" value="PROKAR_LIPOPROTEIN"/>
    <property type="match status" value="1"/>
</dbReference>
<reference evidence="4" key="1">
    <citation type="submission" date="2022-11" db="EMBL/GenBank/DDBJ databases">
        <title>Marilongibacter aestuarii gen. nov., sp. nov., isolated from tidal flat sediment.</title>
        <authorList>
            <person name="Jiayan W."/>
        </authorList>
    </citation>
    <scope>NUCLEOTIDE SEQUENCE</scope>
    <source>
        <strain evidence="4">Z1-6</strain>
    </source>
</reference>
<evidence type="ECO:0000256" key="1">
    <source>
        <dbReference type="SAM" id="SignalP"/>
    </source>
</evidence>
<dbReference type="PANTHER" id="PTHR31084">
    <property type="entry name" value="ALPHA-L-FUCOSIDASE 2"/>
    <property type="match status" value="1"/>
</dbReference>
<evidence type="ECO:0000259" key="3">
    <source>
        <dbReference type="Pfam" id="PF22124"/>
    </source>
</evidence>
<accession>A0A9X3FAK7</accession>
<feature type="domain" description="Glycosyl hydrolase family 95 catalytic" evidence="3">
    <location>
        <begin position="312"/>
        <end position="670"/>
    </location>
</feature>
<keyword evidence="5" id="KW-1185">Reference proteome</keyword>
<evidence type="ECO:0000313" key="4">
    <source>
        <dbReference type="EMBL" id="MCY1719360.1"/>
    </source>
</evidence>
<dbReference type="AlphaFoldDB" id="A0A9X3FAK7"/>
<feature type="signal peptide" evidence="1">
    <location>
        <begin position="1"/>
        <end position="23"/>
    </location>
</feature>
<dbReference type="InterPro" id="IPR054363">
    <property type="entry name" value="GH95_cat"/>
</dbReference>
<keyword evidence="1" id="KW-0732">Signal</keyword>
<evidence type="ECO:0008006" key="6">
    <source>
        <dbReference type="Google" id="ProtNLM"/>
    </source>
</evidence>
<dbReference type="Proteomes" id="UP001145087">
    <property type="component" value="Unassembled WGS sequence"/>
</dbReference>